<evidence type="ECO:0000313" key="5">
    <source>
        <dbReference type="Proteomes" id="UP000000689"/>
    </source>
</evidence>
<feature type="region of interest" description="Disordered" evidence="3">
    <location>
        <begin position="162"/>
        <end position="191"/>
    </location>
</feature>
<feature type="region of interest" description="Disordered" evidence="3">
    <location>
        <begin position="354"/>
        <end position="390"/>
    </location>
</feature>
<gene>
    <name evidence="4" type="primary">NDAI0K02180</name>
    <name evidence="4" type="ordered locus">NDAI_0K02180</name>
</gene>
<protein>
    <submittedName>
        <fullName evidence="4">Uncharacterized protein</fullName>
    </submittedName>
</protein>
<evidence type="ECO:0000256" key="3">
    <source>
        <dbReference type="SAM" id="MobiDB-lite"/>
    </source>
</evidence>
<keyword evidence="2" id="KW-0597">Phosphoprotein</keyword>
<comment type="similarity">
    <text evidence="1">Belongs to the ISF1/MBR1 family.</text>
</comment>
<dbReference type="KEGG" id="ndi:NDAI_0K02180"/>
<dbReference type="RefSeq" id="XP_003672652.1">
    <property type="nucleotide sequence ID" value="XM_003672604.1"/>
</dbReference>
<dbReference type="InterPro" id="IPR031443">
    <property type="entry name" value="Mbr1"/>
</dbReference>
<feature type="region of interest" description="Disordered" evidence="3">
    <location>
        <begin position="259"/>
        <end position="285"/>
    </location>
</feature>
<dbReference type="OrthoDB" id="4033526at2759"/>
<evidence type="ECO:0000313" key="4">
    <source>
        <dbReference type="EMBL" id="CCD27409.1"/>
    </source>
</evidence>
<evidence type="ECO:0000256" key="1">
    <source>
        <dbReference type="ARBA" id="ARBA00008990"/>
    </source>
</evidence>
<feature type="compositionally biased region" description="Polar residues" evidence="3">
    <location>
        <begin position="273"/>
        <end position="282"/>
    </location>
</feature>
<dbReference type="AlphaFoldDB" id="G0WHZ8"/>
<reference evidence="4 5" key="1">
    <citation type="journal article" date="2011" name="Proc. Natl. Acad. Sci. U.S.A.">
        <title>Evolutionary erosion of yeast sex chromosomes by mating-type switching accidents.</title>
        <authorList>
            <person name="Gordon J.L."/>
            <person name="Armisen D."/>
            <person name="Proux-Wera E."/>
            <person name="Oheigeartaigh S.S."/>
            <person name="Byrne K.P."/>
            <person name="Wolfe K.H."/>
        </authorList>
    </citation>
    <scope>NUCLEOTIDE SEQUENCE [LARGE SCALE GENOMIC DNA]</scope>
    <source>
        <strain evidence="5">ATCC 10597 / BCRC 20456 / CBS 421 / NBRC 0211 / NRRL Y-12639</strain>
    </source>
</reference>
<dbReference type="HOGENOM" id="CLU_624139_0_0_1"/>
<evidence type="ECO:0000256" key="2">
    <source>
        <dbReference type="ARBA" id="ARBA00022553"/>
    </source>
</evidence>
<feature type="region of interest" description="Disordered" evidence="3">
    <location>
        <begin position="219"/>
        <end position="240"/>
    </location>
</feature>
<sequence length="390" mass="44009">MENTSVNTKPFKEFGKNNEIEKIKIKATGKPKLKSRCSSNILCLNLFERAVQDPYCSGCDIEDDEASLASMLDTSDEELPDQNYILLSPSEQKWYQYGQITDENSDIGEVDPLDRQTPILEPIKDYDTLDDVFSYSFKSNTPTHPNTNRRVTMTSTCDFQKNNDGYIDSSPESPRNLRKVKTVPFPPNSQNYEKNITNFQILRSSPFLLRNSRRNSSDLIRSLSDNPSRQQSSIQSTRSSILNIPSTFSSNLNTTTINNSNNINSNDINNNSRYGRTSTKNSGFDIAASPIQRRYRPRFSPDCYSSRIPSHLYCLENHISSNLDALSSSSKQKYLCSPHRSISHDLKATLANLQSETRSSEEPIDNKLTPYNGTTTVKPCATSHLNSTTD</sequence>
<feature type="compositionally biased region" description="Low complexity" evidence="3">
    <location>
        <begin position="228"/>
        <end position="240"/>
    </location>
</feature>
<feature type="compositionally biased region" description="Low complexity" evidence="3">
    <location>
        <begin position="259"/>
        <end position="272"/>
    </location>
</feature>
<organism evidence="4 5">
    <name type="scientific">Naumovozyma dairenensis (strain ATCC 10597 / BCRC 20456 / CBS 421 / NBRC 0211 / NRRL Y-12639)</name>
    <name type="common">Saccharomyces dairenensis</name>
    <dbReference type="NCBI Taxonomy" id="1071378"/>
    <lineage>
        <taxon>Eukaryota</taxon>
        <taxon>Fungi</taxon>
        <taxon>Dikarya</taxon>
        <taxon>Ascomycota</taxon>
        <taxon>Saccharomycotina</taxon>
        <taxon>Saccharomycetes</taxon>
        <taxon>Saccharomycetales</taxon>
        <taxon>Saccharomycetaceae</taxon>
        <taxon>Naumovozyma</taxon>
    </lineage>
</organism>
<dbReference type="Pfam" id="PF17058">
    <property type="entry name" value="MBR1"/>
    <property type="match status" value="1"/>
</dbReference>
<dbReference type="GeneID" id="11497854"/>
<dbReference type="EMBL" id="HE580277">
    <property type="protein sequence ID" value="CCD27409.1"/>
    <property type="molecule type" value="Genomic_DNA"/>
</dbReference>
<proteinExistence type="inferred from homology"/>
<feature type="compositionally biased region" description="Polar residues" evidence="3">
    <location>
        <begin position="369"/>
        <end position="390"/>
    </location>
</feature>
<accession>G0WHZ8</accession>
<keyword evidence="5" id="KW-1185">Reference proteome</keyword>
<dbReference type="Proteomes" id="UP000000689">
    <property type="component" value="Chromosome 11"/>
</dbReference>
<name>G0WHZ8_NAUDC</name>